<organism evidence="8 9">
    <name type="scientific">Filimonas effusa</name>
    <dbReference type="NCBI Taxonomy" id="2508721"/>
    <lineage>
        <taxon>Bacteria</taxon>
        <taxon>Pseudomonadati</taxon>
        <taxon>Bacteroidota</taxon>
        <taxon>Chitinophagia</taxon>
        <taxon>Chitinophagales</taxon>
        <taxon>Chitinophagaceae</taxon>
        <taxon>Filimonas</taxon>
    </lineage>
</organism>
<evidence type="ECO:0000259" key="7">
    <source>
        <dbReference type="PROSITE" id="PS50112"/>
    </source>
</evidence>
<keyword evidence="9" id="KW-1185">Reference proteome</keyword>
<dbReference type="PANTHER" id="PTHR43304">
    <property type="entry name" value="PHYTOCHROME-LIKE PROTEIN CPH1"/>
    <property type="match status" value="1"/>
</dbReference>
<dbReference type="GO" id="GO:0000155">
    <property type="term" value="F:phosphorelay sensor kinase activity"/>
    <property type="evidence" value="ECO:0007669"/>
    <property type="project" value="InterPro"/>
</dbReference>
<dbReference type="PROSITE" id="PS50109">
    <property type="entry name" value="HIS_KIN"/>
    <property type="match status" value="1"/>
</dbReference>
<dbReference type="InterPro" id="IPR003594">
    <property type="entry name" value="HATPase_dom"/>
</dbReference>
<dbReference type="PRINTS" id="PR00344">
    <property type="entry name" value="BCTRLSENSOR"/>
</dbReference>
<dbReference type="CDD" id="cd00130">
    <property type="entry name" value="PAS"/>
    <property type="match status" value="1"/>
</dbReference>
<evidence type="ECO:0000256" key="2">
    <source>
        <dbReference type="ARBA" id="ARBA00012438"/>
    </source>
</evidence>
<dbReference type="CDD" id="cd00082">
    <property type="entry name" value="HisKA"/>
    <property type="match status" value="1"/>
</dbReference>
<dbReference type="InterPro" id="IPR036890">
    <property type="entry name" value="HATPase_C_sf"/>
</dbReference>
<dbReference type="Gene3D" id="3.30.565.10">
    <property type="entry name" value="Histidine kinase-like ATPase, C-terminal domain"/>
    <property type="match status" value="1"/>
</dbReference>
<dbReference type="EC" id="2.7.13.3" evidence="2"/>
<comment type="catalytic activity">
    <reaction evidence="1">
        <text>ATP + protein L-histidine = ADP + protein N-phospho-L-histidine.</text>
        <dbReference type="EC" id="2.7.13.3"/>
    </reaction>
</comment>
<keyword evidence="4" id="KW-0808">Transferase</keyword>
<dbReference type="InterPro" id="IPR052162">
    <property type="entry name" value="Sensor_kinase/Photoreceptor"/>
</dbReference>
<dbReference type="InterPro" id="IPR035965">
    <property type="entry name" value="PAS-like_dom_sf"/>
</dbReference>
<evidence type="ECO:0000313" key="8">
    <source>
        <dbReference type="EMBL" id="RXK82809.1"/>
    </source>
</evidence>
<dbReference type="RefSeq" id="WP_129003503.1">
    <property type="nucleotide sequence ID" value="NZ_SDHZ01000002.1"/>
</dbReference>
<dbReference type="Pfam" id="PF02518">
    <property type="entry name" value="HATPase_c"/>
    <property type="match status" value="1"/>
</dbReference>
<dbReference type="Proteomes" id="UP000290545">
    <property type="component" value="Unassembled WGS sequence"/>
</dbReference>
<proteinExistence type="predicted"/>
<protein>
    <recommendedName>
        <fullName evidence="2">histidine kinase</fullName>
        <ecNumber evidence="2">2.7.13.3</ecNumber>
    </recommendedName>
</protein>
<dbReference type="SMART" id="SM00091">
    <property type="entry name" value="PAS"/>
    <property type="match status" value="1"/>
</dbReference>
<feature type="domain" description="PAS" evidence="7">
    <location>
        <begin position="164"/>
        <end position="234"/>
    </location>
</feature>
<comment type="caution">
    <text evidence="8">The sequence shown here is derived from an EMBL/GenBank/DDBJ whole genome shotgun (WGS) entry which is preliminary data.</text>
</comment>
<dbReference type="SUPFAM" id="SSF55785">
    <property type="entry name" value="PYP-like sensor domain (PAS domain)"/>
    <property type="match status" value="1"/>
</dbReference>
<dbReference type="Gene3D" id="3.30.450.20">
    <property type="entry name" value="PAS domain"/>
    <property type="match status" value="1"/>
</dbReference>
<dbReference type="SUPFAM" id="SSF55874">
    <property type="entry name" value="ATPase domain of HSP90 chaperone/DNA topoisomerase II/histidine kinase"/>
    <property type="match status" value="1"/>
</dbReference>
<name>A0A4Q1D357_9BACT</name>
<dbReference type="Pfam" id="PF08448">
    <property type="entry name" value="PAS_4"/>
    <property type="match status" value="1"/>
</dbReference>
<evidence type="ECO:0000256" key="5">
    <source>
        <dbReference type="ARBA" id="ARBA00022777"/>
    </source>
</evidence>
<dbReference type="InterPro" id="IPR000014">
    <property type="entry name" value="PAS"/>
</dbReference>
<feature type="domain" description="Histidine kinase" evidence="6">
    <location>
        <begin position="328"/>
        <end position="543"/>
    </location>
</feature>
<gene>
    <name evidence="8" type="ORF">ESB13_11765</name>
</gene>
<evidence type="ECO:0000256" key="4">
    <source>
        <dbReference type="ARBA" id="ARBA00022679"/>
    </source>
</evidence>
<dbReference type="Gene3D" id="1.10.287.130">
    <property type="match status" value="1"/>
</dbReference>
<accession>A0A4Q1D357</accession>
<reference evidence="8 9" key="1">
    <citation type="submission" date="2019-01" db="EMBL/GenBank/DDBJ databases">
        <title>Filimonas sp. strain TTM-71.</title>
        <authorList>
            <person name="Chen W.-M."/>
        </authorList>
    </citation>
    <scope>NUCLEOTIDE SEQUENCE [LARGE SCALE GENOMIC DNA]</scope>
    <source>
        <strain evidence="8 9">TTM-71</strain>
    </source>
</reference>
<evidence type="ECO:0000313" key="9">
    <source>
        <dbReference type="Proteomes" id="UP000290545"/>
    </source>
</evidence>
<dbReference type="EMBL" id="SDHZ01000002">
    <property type="protein sequence ID" value="RXK82809.1"/>
    <property type="molecule type" value="Genomic_DNA"/>
</dbReference>
<keyword evidence="3" id="KW-0597">Phosphoprotein</keyword>
<dbReference type="InterPro" id="IPR036097">
    <property type="entry name" value="HisK_dim/P_sf"/>
</dbReference>
<dbReference type="FunFam" id="3.30.565.10:FF:000006">
    <property type="entry name" value="Sensor histidine kinase WalK"/>
    <property type="match status" value="1"/>
</dbReference>
<dbReference type="InterPro" id="IPR003661">
    <property type="entry name" value="HisK_dim/P_dom"/>
</dbReference>
<dbReference type="InterPro" id="IPR005467">
    <property type="entry name" value="His_kinase_dom"/>
</dbReference>
<dbReference type="InterPro" id="IPR004358">
    <property type="entry name" value="Sig_transdc_His_kin-like_C"/>
</dbReference>
<evidence type="ECO:0000259" key="6">
    <source>
        <dbReference type="PROSITE" id="PS50109"/>
    </source>
</evidence>
<dbReference type="PANTHER" id="PTHR43304:SF1">
    <property type="entry name" value="PAC DOMAIN-CONTAINING PROTEIN"/>
    <property type="match status" value="1"/>
</dbReference>
<dbReference type="NCBIfam" id="TIGR00229">
    <property type="entry name" value="sensory_box"/>
    <property type="match status" value="1"/>
</dbReference>
<dbReference type="Pfam" id="PF00512">
    <property type="entry name" value="HisKA"/>
    <property type="match status" value="1"/>
</dbReference>
<dbReference type="SMART" id="SM00387">
    <property type="entry name" value="HATPase_c"/>
    <property type="match status" value="1"/>
</dbReference>
<keyword evidence="5" id="KW-0418">Kinase</keyword>
<evidence type="ECO:0000256" key="1">
    <source>
        <dbReference type="ARBA" id="ARBA00000085"/>
    </source>
</evidence>
<sequence length="554" mass="63315">MKEIARVSLSNEMDLILAHRRSMKLAEIAGLSLSAQTTFATAVSEVARLILDRSREGVLKVGIYSLGREQAVVAYICDRRADISLKNPELQNARKLVNKFQITTTPEEVCIELYYNIPLLIRNIEQKIKDWQTMFSQDLPVSPYEEIKRKNEQLLLLAEKLKASENQYRTLTNALPLIIFTLNSKGQVVYTNNWMHTYTGYTADQLNEEKWQQVVHPEDHPSFLMMLQNVAAAEGAIIKTQCRIKDALTGRFNWHVISVSPLQEESNSDLFIGYIVDIHAQKEFEQAMRDNQHLKEIQHKLTRNEMELRHNINQLNRSNTELQQFAYVASHDLQEPVRKMIFYSDYFHKNYSQLIDEKGSLFLNNMLHASYRMRNLINDLLSFAKIRKEDTSFEPVELNEIASEALRDLEITINDKKASIHIAPLPAIEGNAIQLVQLFENIIANALKYGKTDVAPEIQIQARFTDDQQVRISFADNGIGFETKYLPKMFTLFQRLHGIGEYEGTGFGLAICKKIVDLHNGTIDASSTPGAGAVFTVTLPLLQSKKINGDVFEY</sequence>
<dbReference type="OrthoDB" id="9766459at2"/>
<dbReference type="PROSITE" id="PS50112">
    <property type="entry name" value="PAS"/>
    <property type="match status" value="1"/>
</dbReference>
<dbReference type="InterPro" id="IPR013656">
    <property type="entry name" value="PAS_4"/>
</dbReference>
<evidence type="ECO:0000256" key="3">
    <source>
        <dbReference type="ARBA" id="ARBA00022553"/>
    </source>
</evidence>
<dbReference type="SUPFAM" id="SSF47384">
    <property type="entry name" value="Homodimeric domain of signal transducing histidine kinase"/>
    <property type="match status" value="1"/>
</dbReference>
<dbReference type="SMART" id="SM00388">
    <property type="entry name" value="HisKA"/>
    <property type="match status" value="1"/>
</dbReference>
<dbReference type="AlphaFoldDB" id="A0A4Q1D357"/>